<dbReference type="Ensembl" id="ENSBMST00010010584.1">
    <property type="protein sequence ID" value="ENSBMSP00010009509.1"/>
    <property type="gene ID" value="ENSBMSG00010007004.1"/>
</dbReference>
<dbReference type="AlphaFoldDB" id="A0A8C0HWT0"/>
<proteinExistence type="predicted"/>
<reference evidence="1" key="1">
    <citation type="submission" date="2023-09" db="UniProtKB">
        <authorList>
            <consortium name="Ensembl"/>
        </authorList>
    </citation>
    <scope>IDENTIFICATION</scope>
</reference>
<evidence type="ECO:0000313" key="1">
    <source>
        <dbReference type="Ensembl" id="ENSBMSP00010009509.1"/>
    </source>
</evidence>
<name>A0A8C0HWT0_BALMU</name>
<protein>
    <recommendedName>
        <fullName evidence="2">Reverse transcriptase domain-containing protein</fullName>
    </recommendedName>
</protein>
<dbReference type="GeneTree" id="ENSGT00950000185060"/>
<evidence type="ECO:0008006" key="2">
    <source>
        <dbReference type="Google" id="ProtNLM"/>
    </source>
</evidence>
<accession>A0A8C0HWT0</accession>
<organism evidence="1">
    <name type="scientific">Balaenoptera musculus</name>
    <name type="common">Blue whale</name>
    <dbReference type="NCBI Taxonomy" id="9771"/>
    <lineage>
        <taxon>Eukaryota</taxon>
        <taxon>Metazoa</taxon>
        <taxon>Chordata</taxon>
        <taxon>Craniata</taxon>
        <taxon>Vertebrata</taxon>
        <taxon>Euteleostomi</taxon>
        <taxon>Mammalia</taxon>
        <taxon>Eutheria</taxon>
        <taxon>Laurasiatheria</taxon>
        <taxon>Artiodactyla</taxon>
        <taxon>Whippomorpha</taxon>
        <taxon>Cetacea</taxon>
        <taxon>Mysticeti</taxon>
        <taxon>Balaenopteridae</taxon>
        <taxon>Balaenoptera</taxon>
    </lineage>
</organism>
<dbReference type="PANTHER" id="PTHR19446">
    <property type="entry name" value="REVERSE TRANSCRIPTASES"/>
    <property type="match status" value="1"/>
</dbReference>
<sequence>MKSGPPNIILNGEKLKPFPLRSGIRQGCPLSPLLFNIVLQVLATQLMQLYNKKQTTQSKNRQKT</sequence>